<comment type="caution">
    <text evidence="2">The sequence shown here is derived from an EMBL/GenBank/DDBJ whole genome shotgun (WGS) entry which is preliminary data.</text>
</comment>
<accession>A0ABQ3UF84</accession>
<feature type="region of interest" description="Disordered" evidence="1">
    <location>
        <begin position="128"/>
        <end position="158"/>
    </location>
</feature>
<proteinExistence type="predicted"/>
<gene>
    <name evidence="2" type="ORF">TPA0910_86760</name>
</gene>
<keyword evidence="3" id="KW-1185">Reference proteome</keyword>
<organism evidence="2 3">
    <name type="scientific">Streptomyces hygroscopicus</name>
    <dbReference type="NCBI Taxonomy" id="1912"/>
    <lineage>
        <taxon>Bacteria</taxon>
        <taxon>Bacillati</taxon>
        <taxon>Actinomycetota</taxon>
        <taxon>Actinomycetes</taxon>
        <taxon>Kitasatosporales</taxon>
        <taxon>Streptomycetaceae</taxon>
        <taxon>Streptomyces</taxon>
        <taxon>Streptomyces violaceusniger group</taxon>
    </lineage>
</organism>
<dbReference type="EMBL" id="BNEK01000007">
    <property type="protein sequence ID" value="GHJ34243.1"/>
    <property type="molecule type" value="Genomic_DNA"/>
</dbReference>
<name>A0ABQ3UF84_STRHY</name>
<feature type="region of interest" description="Disordered" evidence="1">
    <location>
        <begin position="1"/>
        <end position="25"/>
    </location>
</feature>
<dbReference type="RefSeq" id="WP_236260064.1">
    <property type="nucleotide sequence ID" value="NZ_BNEK01000007.1"/>
</dbReference>
<protein>
    <recommendedName>
        <fullName evidence="4">Terminase small subunit</fullName>
    </recommendedName>
</protein>
<evidence type="ECO:0000313" key="3">
    <source>
        <dbReference type="Proteomes" id="UP001054854"/>
    </source>
</evidence>
<sequence>MANARDTHQTDTDKEVRAQGASPDGRRARYAAALYQAANPERLDSVAAALPECSHWQEQADAAMAVADAEFNALLDQLCAEKLREAADKGAALDRRKIGIHADTIRDAWEEGRDEVVDLLRGMADESGVGASAKQATKRPNGMDPVHILGIDSAEPTR</sequence>
<dbReference type="Proteomes" id="UP001054854">
    <property type="component" value="Unassembled WGS sequence"/>
</dbReference>
<evidence type="ECO:0000313" key="2">
    <source>
        <dbReference type="EMBL" id="GHJ34243.1"/>
    </source>
</evidence>
<reference evidence="2" key="1">
    <citation type="submission" date="2024-05" db="EMBL/GenBank/DDBJ databases">
        <title>Whole genome shotgun sequence of Streptomyces hygroscopicus NBRC 113678.</title>
        <authorList>
            <person name="Komaki H."/>
            <person name="Tamura T."/>
        </authorList>
    </citation>
    <scope>NUCLEOTIDE SEQUENCE</scope>
    <source>
        <strain evidence="2">N11-34</strain>
    </source>
</reference>
<evidence type="ECO:0008006" key="4">
    <source>
        <dbReference type="Google" id="ProtNLM"/>
    </source>
</evidence>
<feature type="compositionally biased region" description="Basic and acidic residues" evidence="1">
    <location>
        <begin position="1"/>
        <end position="17"/>
    </location>
</feature>
<evidence type="ECO:0000256" key="1">
    <source>
        <dbReference type="SAM" id="MobiDB-lite"/>
    </source>
</evidence>